<evidence type="ECO:0000256" key="11">
    <source>
        <dbReference type="ARBA" id="ARBA00023204"/>
    </source>
</evidence>
<accession>A0A2T4LRL8</accession>
<dbReference type="Pfam" id="PF17191">
    <property type="entry name" value="RecG_wedge"/>
    <property type="match status" value="1"/>
</dbReference>
<dbReference type="InterPro" id="IPR014001">
    <property type="entry name" value="Helicase_ATP-bd"/>
</dbReference>
<keyword evidence="12" id="KW-0413">Isomerase</keyword>
<evidence type="ECO:0000313" key="18">
    <source>
        <dbReference type="EMBL" id="PTF65993.1"/>
    </source>
</evidence>
<dbReference type="SMART" id="SM00487">
    <property type="entry name" value="DEXDc"/>
    <property type="match status" value="1"/>
</dbReference>
<dbReference type="PANTHER" id="PTHR47964:SF1">
    <property type="entry name" value="ATP-DEPENDENT DNA HELICASE HOMOLOG RECG, CHLOROPLASTIC"/>
    <property type="match status" value="1"/>
</dbReference>
<evidence type="ECO:0000256" key="1">
    <source>
        <dbReference type="ARBA" id="ARBA00007504"/>
    </source>
</evidence>
<dbReference type="Pfam" id="PF00270">
    <property type="entry name" value="DEAD"/>
    <property type="match status" value="1"/>
</dbReference>
<evidence type="ECO:0000256" key="4">
    <source>
        <dbReference type="ARBA" id="ARBA00022741"/>
    </source>
</evidence>
<dbReference type="InterPro" id="IPR027417">
    <property type="entry name" value="P-loop_NTPase"/>
</dbReference>
<dbReference type="PROSITE" id="PS51194">
    <property type="entry name" value="HELICASE_CTER"/>
    <property type="match status" value="1"/>
</dbReference>
<dbReference type="SMART" id="SM00490">
    <property type="entry name" value="HELICc"/>
    <property type="match status" value="1"/>
</dbReference>
<evidence type="ECO:0000256" key="17">
    <source>
        <dbReference type="RuleBase" id="RU363016"/>
    </source>
</evidence>
<dbReference type="InterPro" id="IPR033454">
    <property type="entry name" value="RecG_wedge"/>
</dbReference>
<comment type="subunit">
    <text evidence="2">Monomer.</text>
</comment>
<dbReference type="Proteomes" id="UP000241208">
    <property type="component" value="Unassembled WGS sequence"/>
</dbReference>
<dbReference type="NCBIfam" id="TIGR00643">
    <property type="entry name" value="recG"/>
    <property type="match status" value="1"/>
</dbReference>
<keyword evidence="7 17" id="KW-0347">Helicase</keyword>
<dbReference type="RefSeq" id="WP_107504891.1">
    <property type="nucleotide sequence ID" value="NZ_JBETMG010000001.1"/>
</dbReference>
<comment type="function">
    <text evidence="16 17">Plays a critical role in recombination and DNA repair. Helps process Holliday junction intermediates to mature products by catalyzing branch migration. Has replication fork regression activity, unwinds stalled or blocked replication forks to make a HJ that can be resolved. Has a DNA unwinding activity characteristic of a DNA helicase with 3'-5' polarity.</text>
</comment>
<dbReference type="NCBIfam" id="NF008168">
    <property type="entry name" value="PRK10917.2-2"/>
    <property type="match status" value="1"/>
</dbReference>
<reference evidence="18 19" key="1">
    <citation type="journal article" date="2016" name="Front. Microbiol.">
        <title>Comprehensive Phylogenetic Analysis of Bovine Non-aureus Staphylococci Species Based on Whole-Genome Sequencing.</title>
        <authorList>
            <person name="Naushad S."/>
            <person name="Barkema H.W."/>
            <person name="Luby C."/>
            <person name="Condas L.A."/>
            <person name="Nobrega D.B."/>
            <person name="Carson D.A."/>
            <person name="De Buck J."/>
        </authorList>
    </citation>
    <scope>NUCLEOTIDE SEQUENCE [LARGE SCALE GENOMIC DNA]</scope>
    <source>
        <strain evidence="18 19">SNUC 3829</strain>
    </source>
</reference>
<evidence type="ECO:0000256" key="9">
    <source>
        <dbReference type="ARBA" id="ARBA00023125"/>
    </source>
</evidence>
<dbReference type="InterPro" id="IPR045562">
    <property type="entry name" value="RecG_dom3_C"/>
</dbReference>
<dbReference type="NCBIfam" id="NF008165">
    <property type="entry name" value="PRK10917.1-3"/>
    <property type="match status" value="1"/>
</dbReference>
<dbReference type="SUPFAM" id="SSF52540">
    <property type="entry name" value="P-loop containing nucleoside triphosphate hydrolases"/>
    <property type="match status" value="2"/>
</dbReference>
<dbReference type="GO" id="GO:0005524">
    <property type="term" value="F:ATP binding"/>
    <property type="evidence" value="ECO:0007669"/>
    <property type="project" value="UniProtKB-KW"/>
</dbReference>
<evidence type="ECO:0000256" key="6">
    <source>
        <dbReference type="ARBA" id="ARBA00022801"/>
    </source>
</evidence>
<dbReference type="EC" id="5.6.2.4" evidence="14 17"/>
<evidence type="ECO:0000256" key="3">
    <source>
        <dbReference type="ARBA" id="ARBA00017846"/>
    </source>
</evidence>
<keyword evidence="5 17" id="KW-0227">DNA damage</keyword>
<keyword evidence="11 17" id="KW-0234">DNA repair</keyword>
<evidence type="ECO:0000256" key="14">
    <source>
        <dbReference type="ARBA" id="ARBA00034808"/>
    </source>
</evidence>
<gene>
    <name evidence="18" type="ORF">BUY34_08380</name>
</gene>
<evidence type="ECO:0000256" key="16">
    <source>
        <dbReference type="ARBA" id="ARBA00049610"/>
    </source>
</evidence>
<dbReference type="GO" id="GO:0003677">
    <property type="term" value="F:DNA binding"/>
    <property type="evidence" value="ECO:0007669"/>
    <property type="project" value="UniProtKB-KW"/>
</dbReference>
<protein>
    <recommendedName>
        <fullName evidence="3 17">ATP-dependent DNA helicase RecG</fullName>
        <ecNumber evidence="14 17">5.6.2.4</ecNumber>
    </recommendedName>
</protein>
<evidence type="ECO:0000256" key="13">
    <source>
        <dbReference type="ARBA" id="ARBA00034617"/>
    </source>
</evidence>
<dbReference type="STRING" id="29382.BZ166_12195"/>
<dbReference type="GO" id="GO:0006281">
    <property type="term" value="P:DNA repair"/>
    <property type="evidence" value="ECO:0007669"/>
    <property type="project" value="UniProtKB-UniRule"/>
</dbReference>
<dbReference type="Pfam" id="PF00271">
    <property type="entry name" value="Helicase_C"/>
    <property type="match status" value="1"/>
</dbReference>
<dbReference type="AlphaFoldDB" id="A0A2T4LRL8"/>
<evidence type="ECO:0000256" key="5">
    <source>
        <dbReference type="ARBA" id="ARBA00022763"/>
    </source>
</evidence>
<comment type="caution">
    <text evidence="18">The sequence shown here is derived from an EMBL/GenBank/DDBJ whole genome shotgun (WGS) entry which is preliminary data.</text>
</comment>
<dbReference type="InterPro" id="IPR004609">
    <property type="entry name" value="ATP-dep_DNA_helicase_RecG"/>
</dbReference>
<dbReference type="InterPro" id="IPR001650">
    <property type="entry name" value="Helicase_C-like"/>
</dbReference>
<dbReference type="InterPro" id="IPR012340">
    <property type="entry name" value="NA-bd_OB-fold"/>
</dbReference>
<evidence type="ECO:0000256" key="8">
    <source>
        <dbReference type="ARBA" id="ARBA00022840"/>
    </source>
</evidence>
<sequence length="681" mass="77716">MSKVNLIESPFPLSQIKGLGPKRLAVLNELNIYTVEDLILYLPTRYEDNTVIDLNEAEDQAMVTVVGEVYSTPTVAFFGRNKSKLTVHLMVNNIAVKCVFFNQPYLKNKLELHQTITIKGKWNRNKQEINGNRMFFNQSAMDDVQFEPIYRIKEGIKQKPLRDMIRQVLGHVTIHEWISDSLRAKYKLETLEDTIKTLHLAPDKTSLLKARRTYAFIELFMFELRMQWLNRLEKISDEAIEIDYDIQLVRNFIASLPFELTDAQKQSVNEIFRDLKAPIRMHRLLQGDVGSGKTVVAAICMYALKTAGYQSALMVPTEILAEQHAESLAEIFGDRMNIALLTGSVKGKKRRILLEQLEQNEIDCIIGTHALIQDDVVFNNVGLVITDEQHRFGVNQRQLLREKGAMTNVLFMTATPIPRTLAISVFGEMDVSSIKQLPKGRKPIITSWSKHEAYESVLKQMSAELKKGRQAYVICPLIESSEHLEDVQNVVELFESLQVYYGTEKVGLLHGKLTSEEKDQVMQQFSKHEIDILVSTTVVEVGVNVPNATFMMIYDADRFGLSTLHQLRGRVGRSEHQSYCVLIASPKTETGIERMNVMTQTTDGFELSERDLEMRGPGDFFGVKQSGLPDFLVANVVEDYKMLEVARDEAAELIQSGAFFEDEYQRLRTFVEDNLLYTSFD</sequence>
<keyword evidence="6 17" id="KW-0378">Hydrolase</keyword>
<evidence type="ECO:0000256" key="15">
    <source>
        <dbReference type="ARBA" id="ARBA00048988"/>
    </source>
</evidence>
<evidence type="ECO:0000256" key="7">
    <source>
        <dbReference type="ARBA" id="ARBA00022806"/>
    </source>
</evidence>
<dbReference type="PROSITE" id="PS51192">
    <property type="entry name" value="HELICASE_ATP_BIND_1"/>
    <property type="match status" value="1"/>
</dbReference>
<dbReference type="EMBL" id="PYZR01000092">
    <property type="protein sequence ID" value="PTF65993.1"/>
    <property type="molecule type" value="Genomic_DNA"/>
</dbReference>
<evidence type="ECO:0000256" key="10">
    <source>
        <dbReference type="ARBA" id="ARBA00023172"/>
    </source>
</evidence>
<dbReference type="Gene3D" id="3.40.50.300">
    <property type="entry name" value="P-loop containing nucleotide triphosphate hydrolases"/>
    <property type="match status" value="2"/>
</dbReference>
<keyword evidence="8 17" id="KW-0067">ATP-binding</keyword>
<evidence type="ECO:0000313" key="19">
    <source>
        <dbReference type="Proteomes" id="UP000241208"/>
    </source>
</evidence>
<dbReference type="CDD" id="cd17992">
    <property type="entry name" value="DEXHc_RecG"/>
    <property type="match status" value="1"/>
</dbReference>
<dbReference type="InterPro" id="IPR011545">
    <property type="entry name" value="DEAD/DEAH_box_helicase_dom"/>
</dbReference>
<dbReference type="InterPro" id="IPR047112">
    <property type="entry name" value="RecG/Mfd"/>
</dbReference>
<dbReference type="CDD" id="cd04488">
    <property type="entry name" value="RecG_wedge_OBF"/>
    <property type="match status" value="1"/>
</dbReference>
<evidence type="ECO:0000256" key="2">
    <source>
        <dbReference type="ARBA" id="ARBA00011245"/>
    </source>
</evidence>
<dbReference type="GO" id="GO:0006310">
    <property type="term" value="P:DNA recombination"/>
    <property type="evidence" value="ECO:0007669"/>
    <property type="project" value="UniProtKB-UniRule"/>
</dbReference>
<comment type="similarity">
    <text evidence="1 17">Belongs to the helicase family. RecG subfamily.</text>
</comment>
<keyword evidence="10 17" id="KW-0233">DNA recombination</keyword>
<dbReference type="PANTHER" id="PTHR47964">
    <property type="entry name" value="ATP-DEPENDENT DNA HELICASE HOMOLOG RECG, CHLOROPLASTIC"/>
    <property type="match status" value="1"/>
</dbReference>
<keyword evidence="4 17" id="KW-0547">Nucleotide-binding</keyword>
<comment type="catalytic activity">
    <reaction evidence="13 17">
        <text>Couples ATP hydrolysis with the unwinding of duplex DNA by translocating in the 3'-5' direction.</text>
        <dbReference type="EC" id="5.6.2.4"/>
    </reaction>
</comment>
<keyword evidence="9" id="KW-0238">DNA-binding</keyword>
<dbReference type="GO" id="GO:0016887">
    <property type="term" value="F:ATP hydrolysis activity"/>
    <property type="evidence" value="ECO:0007669"/>
    <property type="project" value="RHEA"/>
</dbReference>
<evidence type="ECO:0000256" key="12">
    <source>
        <dbReference type="ARBA" id="ARBA00023235"/>
    </source>
</evidence>
<organism evidence="18 19">
    <name type="scientific">Staphylococcus cohnii</name>
    <dbReference type="NCBI Taxonomy" id="29382"/>
    <lineage>
        <taxon>Bacteria</taxon>
        <taxon>Bacillati</taxon>
        <taxon>Bacillota</taxon>
        <taxon>Bacilli</taxon>
        <taxon>Bacillales</taxon>
        <taxon>Staphylococcaceae</taxon>
        <taxon>Staphylococcus</taxon>
        <taxon>Staphylococcus cohnii species complex</taxon>
    </lineage>
</organism>
<proteinExistence type="inferred from homology"/>
<dbReference type="SUPFAM" id="SSF50249">
    <property type="entry name" value="Nucleic acid-binding proteins"/>
    <property type="match status" value="1"/>
</dbReference>
<comment type="catalytic activity">
    <reaction evidence="15 17">
        <text>ATP + H2O = ADP + phosphate + H(+)</text>
        <dbReference type="Rhea" id="RHEA:13065"/>
        <dbReference type="ChEBI" id="CHEBI:15377"/>
        <dbReference type="ChEBI" id="CHEBI:15378"/>
        <dbReference type="ChEBI" id="CHEBI:30616"/>
        <dbReference type="ChEBI" id="CHEBI:43474"/>
        <dbReference type="ChEBI" id="CHEBI:456216"/>
        <dbReference type="EC" id="5.6.2.4"/>
    </reaction>
</comment>
<dbReference type="Pfam" id="PF19833">
    <property type="entry name" value="RecG_dom3_C"/>
    <property type="match status" value="1"/>
</dbReference>
<dbReference type="GO" id="GO:0043138">
    <property type="term" value="F:3'-5' DNA helicase activity"/>
    <property type="evidence" value="ECO:0007669"/>
    <property type="project" value="UniProtKB-EC"/>
</dbReference>
<dbReference type="Gene3D" id="2.40.50.140">
    <property type="entry name" value="Nucleic acid-binding proteins"/>
    <property type="match status" value="1"/>
</dbReference>
<name>A0A2T4LRL8_9STAP</name>